<feature type="transmembrane region" description="Helical" evidence="10">
    <location>
        <begin position="397"/>
        <end position="419"/>
    </location>
</feature>
<evidence type="ECO:0000256" key="3">
    <source>
        <dbReference type="ARBA" id="ARBA00022692"/>
    </source>
</evidence>
<comment type="similarity">
    <text evidence="8">Belongs to the two pore domain potassium channel (TC 1.A.1.8) family.</text>
</comment>
<dbReference type="GeneID" id="36516254"/>
<keyword evidence="2 8" id="KW-0813">Transport</keyword>
<keyword evidence="5 8" id="KW-0406">Ion transport</keyword>
<evidence type="ECO:0000313" key="13">
    <source>
        <dbReference type="Proteomes" id="UP000238350"/>
    </source>
</evidence>
<evidence type="ECO:0000313" key="12">
    <source>
        <dbReference type="EMBL" id="PRT54886.1"/>
    </source>
</evidence>
<comment type="caution">
    <text evidence="12">The sequence shown here is derived from an EMBL/GenBank/DDBJ whole genome shotgun (WGS) entry which is preliminary data.</text>
</comment>
<feature type="transmembrane region" description="Helical" evidence="10">
    <location>
        <begin position="167"/>
        <end position="189"/>
    </location>
</feature>
<dbReference type="RefSeq" id="XP_024664831.1">
    <property type="nucleotide sequence ID" value="XM_024809063.1"/>
</dbReference>
<keyword evidence="13" id="KW-1185">Reference proteome</keyword>
<evidence type="ECO:0000256" key="8">
    <source>
        <dbReference type="RuleBase" id="RU003857"/>
    </source>
</evidence>
<keyword evidence="3 8" id="KW-0812">Transmembrane</keyword>
<gene>
    <name evidence="12" type="ORF">B9G98_02506</name>
</gene>
<dbReference type="Proteomes" id="UP000238350">
    <property type="component" value="Unassembled WGS sequence"/>
</dbReference>
<feature type="transmembrane region" description="Helical" evidence="10">
    <location>
        <begin position="127"/>
        <end position="147"/>
    </location>
</feature>
<dbReference type="Pfam" id="PF07885">
    <property type="entry name" value="Ion_trans_2"/>
    <property type="match status" value="2"/>
</dbReference>
<comment type="subcellular location">
    <subcellularLocation>
        <location evidence="1">Membrane</location>
        <topology evidence="1">Multi-pass membrane protein</topology>
    </subcellularLocation>
</comment>
<feature type="compositionally biased region" description="Basic residues" evidence="9">
    <location>
        <begin position="581"/>
        <end position="590"/>
    </location>
</feature>
<protein>
    <submittedName>
        <fullName evidence="12">Outward-rectifier potassium channel TOK1</fullName>
    </submittedName>
</protein>
<feature type="transmembrane region" description="Helical" evidence="10">
    <location>
        <begin position="263"/>
        <end position="287"/>
    </location>
</feature>
<evidence type="ECO:0000256" key="2">
    <source>
        <dbReference type="ARBA" id="ARBA00022448"/>
    </source>
</evidence>
<evidence type="ECO:0000259" key="11">
    <source>
        <dbReference type="Pfam" id="PF07885"/>
    </source>
</evidence>
<accession>A0A2T0FIT8</accession>
<evidence type="ECO:0000256" key="4">
    <source>
        <dbReference type="ARBA" id="ARBA00022989"/>
    </source>
</evidence>
<evidence type="ECO:0000256" key="6">
    <source>
        <dbReference type="ARBA" id="ARBA00023136"/>
    </source>
</evidence>
<dbReference type="OrthoDB" id="297496at2759"/>
<feature type="transmembrane region" description="Helical" evidence="10">
    <location>
        <begin position="96"/>
        <end position="120"/>
    </location>
</feature>
<dbReference type="AlphaFoldDB" id="A0A2T0FIT8"/>
<dbReference type="PANTHER" id="PTHR11003">
    <property type="entry name" value="POTASSIUM CHANNEL, SUBFAMILY K"/>
    <property type="match status" value="1"/>
</dbReference>
<dbReference type="Gene3D" id="1.10.287.70">
    <property type="match status" value="3"/>
</dbReference>
<dbReference type="PRINTS" id="PR01333">
    <property type="entry name" value="2POREKCHANEL"/>
</dbReference>
<evidence type="ECO:0000256" key="5">
    <source>
        <dbReference type="ARBA" id="ARBA00023065"/>
    </source>
</evidence>
<dbReference type="GO" id="GO:0015271">
    <property type="term" value="F:outward rectifier potassium channel activity"/>
    <property type="evidence" value="ECO:0007669"/>
    <property type="project" value="TreeGrafter"/>
</dbReference>
<evidence type="ECO:0000256" key="1">
    <source>
        <dbReference type="ARBA" id="ARBA00004141"/>
    </source>
</evidence>
<feature type="transmembrane region" description="Helical" evidence="10">
    <location>
        <begin position="367"/>
        <end position="385"/>
    </location>
</feature>
<dbReference type="GO" id="GO:0030322">
    <property type="term" value="P:stabilization of membrane potential"/>
    <property type="evidence" value="ECO:0007669"/>
    <property type="project" value="TreeGrafter"/>
</dbReference>
<name>A0A2T0FIT8_9ASCO</name>
<reference evidence="12 13" key="1">
    <citation type="submission" date="2017-04" db="EMBL/GenBank/DDBJ databases">
        <title>Genome sequencing of [Candida] sorbophila.</title>
        <authorList>
            <person name="Ahn J.O."/>
        </authorList>
    </citation>
    <scope>NUCLEOTIDE SEQUENCE [LARGE SCALE GENOMIC DNA]</scope>
    <source>
        <strain evidence="12 13">DS02</strain>
    </source>
</reference>
<keyword evidence="4 10" id="KW-1133">Transmembrane helix</keyword>
<feature type="transmembrane region" description="Helical" evidence="10">
    <location>
        <begin position="209"/>
        <end position="227"/>
    </location>
</feature>
<evidence type="ECO:0000256" key="9">
    <source>
        <dbReference type="SAM" id="MobiDB-lite"/>
    </source>
</evidence>
<sequence>MPFDPGDQILGQDTKINDDQYWRKSITPEHVLRRLIKASLILDSDASGSYFWQLCASLLPLTTAPIGFLGNLASIISLADPWRLVDGTDHNIQDTAWVLALNSVALAAGVLANVLLFMNFCKFLPHIFVQTASIILYMFAVILYMALFGATEYQYFHNGVYWRSQGYWQGASASVLYGVAAIFLTLNLVGHLTKRYDGEHYLNNNQRRVYLVSLALIGWVAIGGAVFQQLINLSYANACYFCIVSFFTLGFGDIVPKTVAARIVIIPFIYMGVILIGVSVVSIYTVIREHHISAALMHRVHFQRTKAFACISEDTDATDRDSYDVMRAILKRAHLYNEITSTFLVMLWLLIFWLLGALVYHGTEGWTYFEAFYFVSIVLATVGYGDFTPDSRGGRSFFIMWVFFAIPTMTSAISSVTDIMSKIVEFIIKTVRTKSVQRKTMMNMLMMLFQSDMYEERREELSTELLEGTAIALIHGADDKAYPFEVWHFVTTKLIGELPCEFWLSDLSPLTRPINERKCLLLMTLHCLGMKGERAQTLLEQVLVDPSVDLPSRFETEETPKELSPVSSRSTGFSLSALSSRHLRSPSRVT</sequence>
<organism evidence="12 13">
    <name type="scientific">Wickerhamiella sorbophila</name>
    <dbReference type="NCBI Taxonomy" id="45607"/>
    <lineage>
        <taxon>Eukaryota</taxon>
        <taxon>Fungi</taxon>
        <taxon>Dikarya</taxon>
        <taxon>Ascomycota</taxon>
        <taxon>Saccharomycotina</taxon>
        <taxon>Dipodascomycetes</taxon>
        <taxon>Dipodascales</taxon>
        <taxon>Trichomonascaceae</taxon>
        <taxon>Wickerhamiella</taxon>
    </lineage>
</organism>
<dbReference type="InterPro" id="IPR003280">
    <property type="entry name" value="2pore_dom_K_chnl"/>
</dbReference>
<keyword evidence="6 10" id="KW-0472">Membrane</keyword>
<feature type="transmembrane region" description="Helical" evidence="10">
    <location>
        <begin position="339"/>
        <end position="360"/>
    </location>
</feature>
<dbReference type="GO" id="GO:0022841">
    <property type="term" value="F:potassium ion leak channel activity"/>
    <property type="evidence" value="ECO:0007669"/>
    <property type="project" value="TreeGrafter"/>
</dbReference>
<dbReference type="PANTHER" id="PTHR11003:SF291">
    <property type="entry name" value="IP11374P"/>
    <property type="match status" value="1"/>
</dbReference>
<keyword evidence="7 8" id="KW-0407">Ion channel</keyword>
<feature type="region of interest" description="Disordered" evidence="9">
    <location>
        <begin position="554"/>
        <end position="590"/>
    </location>
</feature>
<feature type="domain" description="Potassium channel" evidence="11">
    <location>
        <begin position="217"/>
        <end position="287"/>
    </location>
</feature>
<proteinExistence type="inferred from homology"/>
<feature type="domain" description="Potassium channel" evidence="11">
    <location>
        <begin position="349"/>
        <end position="421"/>
    </location>
</feature>
<dbReference type="InterPro" id="IPR013099">
    <property type="entry name" value="K_chnl_dom"/>
</dbReference>
<dbReference type="GO" id="GO:0005886">
    <property type="term" value="C:plasma membrane"/>
    <property type="evidence" value="ECO:0007669"/>
    <property type="project" value="TreeGrafter"/>
</dbReference>
<dbReference type="SUPFAM" id="SSF81324">
    <property type="entry name" value="Voltage-gated potassium channels"/>
    <property type="match status" value="2"/>
</dbReference>
<evidence type="ECO:0000256" key="10">
    <source>
        <dbReference type="SAM" id="Phobius"/>
    </source>
</evidence>
<dbReference type="EMBL" id="NDIQ01000021">
    <property type="protein sequence ID" value="PRT54886.1"/>
    <property type="molecule type" value="Genomic_DNA"/>
</dbReference>
<evidence type="ECO:0000256" key="7">
    <source>
        <dbReference type="ARBA" id="ARBA00023303"/>
    </source>
</evidence>
<feature type="transmembrane region" description="Helical" evidence="10">
    <location>
        <begin position="50"/>
        <end position="76"/>
    </location>
</feature>
<dbReference type="STRING" id="45607.A0A2T0FIT8"/>